<dbReference type="Proteomes" id="UP001139095">
    <property type="component" value="Unassembled WGS sequence"/>
</dbReference>
<dbReference type="NCBIfam" id="TIGR01965">
    <property type="entry name" value="VCBS_repeat"/>
    <property type="match status" value="3"/>
</dbReference>
<dbReference type="SUPFAM" id="SSF49313">
    <property type="entry name" value="Cadherin-like"/>
    <property type="match status" value="1"/>
</dbReference>
<dbReference type="NCBIfam" id="NF033682">
    <property type="entry name" value="retention_LapA"/>
    <property type="match status" value="1"/>
</dbReference>
<dbReference type="PANTHER" id="PTHR14139">
    <property type="entry name" value="CALSYNTENIN"/>
    <property type="match status" value="1"/>
</dbReference>
<feature type="domain" description="Cadherin" evidence="1">
    <location>
        <begin position="393"/>
        <end position="493"/>
    </location>
</feature>
<dbReference type="PANTHER" id="PTHR14139:SF2">
    <property type="entry name" value="CALSYNTENIN-1"/>
    <property type="match status" value="1"/>
</dbReference>
<sequence>MSDSQVPFATLGNTIGFISQASGLVTVQSIDGQERVVRVGDPIFYGETVVTGAGASATIAFVDGTEVLIGDESVVEINDEVYNTGDAEELVADSTSEVDALQAAILAGDDPTLVQEAPAAGEATDDQNRVDVDVERNDDASLPTFGTDTLSTLPTYGYDTNVDSAAIPASEQTQRTSPTESIPAVAGTVVINSITNDNVINSAEASGTITVSGTATGGDVSEGDTVQLVVDDTTYTTTVGADGSWTADVAGSDLTVGTNVTATITSSNDLGNTVTSTGDTTYTVDLLADAGVVTVDAITSDDIINATEAAQTITVTGTAAGGDISENDVVTMTINETVYTTTVGTDGTWSVDVAGSDLAADTAFDAVVASSDVAGNTVVTTGSSIHVVNQAPTATAATGSVTEDASITGSISAQDVDLPAGASLTFSTTSTAAGLTLNADGSYSFDASSYDSLEVGEKQVIDVPVTVTDDQGATASTTLTVTINGTNDAAEIKGDTSASGTETDAALTLGGTLTAKDVDNTDNVFTANTIEGTNGTFSIDANGAWTFVANSAFNELNVGDSKVESFNVTSADGTVQAVTVTINGTNDAAEIKGDTSASGTETDAALTLGGTLTAKDVDNTDNVFTANTIEGTNGTFSIDANGAWTFVANSAFNELNVGDSKVESFNVTSADGTVQAVTVTINGT</sequence>
<dbReference type="InterPro" id="IPR040853">
    <property type="entry name" value="RapA2_cadherin-like"/>
</dbReference>
<reference evidence="2" key="1">
    <citation type="submission" date="2021-10" db="EMBL/GenBank/DDBJ databases">
        <title>Marinomonas pontica sp. nov., isolated from the Black Sea.</title>
        <authorList>
            <person name="Zhao L.-H."/>
            <person name="Xue J.-H."/>
        </authorList>
    </citation>
    <scope>NUCLEOTIDE SEQUENCE</scope>
    <source>
        <strain evidence="2">E8</strain>
    </source>
</reference>
<dbReference type="PROSITE" id="PS50268">
    <property type="entry name" value="CADHERIN_2"/>
    <property type="match status" value="1"/>
</dbReference>
<dbReference type="InterPro" id="IPR010221">
    <property type="entry name" value="VCBS_dom"/>
</dbReference>
<dbReference type="InterPro" id="IPR049826">
    <property type="entry name" value="Ig-like_ice"/>
</dbReference>
<dbReference type="Pfam" id="PF17803">
    <property type="entry name" value="Cadherin_4"/>
    <property type="match status" value="3"/>
</dbReference>
<feature type="non-terminal residue" evidence="2">
    <location>
        <position position="684"/>
    </location>
</feature>
<dbReference type="GO" id="GO:0016020">
    <property type="term" value="C:membrane"/>
    <property type="evidence" value="ECO:0007669"/>
    <property type="project" value="InterPro"/>
</dbReference>
<proteinExistence type="predicted"/>
<dbReference type="NCBIfam" id="NF012196">
    <property type="entry name" value="Ig_like_ice"/>
    <property type="match status" value="2"/>
</dbReference>
<gene>
    <name evidence="2" type="ORF">LG368_12515</name>
</gene>
<dbReference type="AlphaFoldDB" id="A0A9X1LF97"/>
<accession>A0A9X1LF97</accession>
<evidence type="ECO:0000259" key="1">
    <source>
        <dbReference type="PROSITE" id="PS50268"/>
    </source>
</evidence>
<evidence type="ECO:0000313" key="2">
    <source>
        <dbReference type="EMBL" id="MCB5162718.1"/>
    </source>
</evidence>
<dbReference type="InterPro" id="IPR002126">
    <property type="entry name" value="Cadherin-like_dom"/>
</dbReference>
<dbReference type="Gene3D" id="2.60.40.10">
    <property type="entry name" value="Immunoglobulins"/>
    <property type="match status" value="4"/>
</dbReference>
<evidence type="ECO:0000313" key="3">
    <source>
        <dbReference type="Proteomes" id="UP001139095"/>
    </source>
</evidence>
<name>A0A9X1LF97_9GAMM</name>
<dbReference type="EMBL" id="JAJATW010000021">
    <property type="protein sequence ID" value="MCB5162718.1"/>
    <property type="molecule type" value="Genomic_DNA"/>
</dbReference>
<organism evidence="2 3">
    <name type="scientific">Marinomonas algarum</name>
    <dbReference type="NCBI Taxonomy" id="2883105"/>
    <lineage>
        <taxon>Bacteria</taxon>
        <taxon>Pseudomonadati</taxon>
        <taxon>Pseudomonadota</taxon>
        <taxon>Gammaproteobacteria</taxon>
        <taxon>Oceanospirillales</taxon>
        <taxon>Oceanospirillaceae</taxon>
        <taxon>Marinomonas</taxon>
    </lineage>
</organism>
<dbReference type="NCBIfam" id="NF033510">
    <property type="entry name" value="Ca_tandemer"/>
    <property type="match status" value="2"/>
</dbReference>
<dbReference type="InterPro" id="IPR047777">
    <property type="entry name" value="LapA-like_RM"/>
</dbReference>
<dbReference type="InterPro" id="IPR013783">
    <property type="entry name" value="Ig-like_fold"/>
</dbReference>
<comment type="caution">
    <text evidence="2">The sequence shown here is derived from an EMBL/GenBank/DDBJ whole genome shotgun (WGS) entry which is preliminary data.</text>
</comment>
<dbReference type="GO" id="GO:0005509">
    <property type="term" value="F:calcium ion binding"/>
    <property type="evidence" value="ECO:0007669"/>
    <property type="project" value="InterPro"/>
</dbReference>
<keyword evidence="3" id="KW-1185">Reference proteome</keyword>
<dbReference type="InterPro" id="IPR015919">
    <property type="entry name" value="Cadherin-like_sf"/>
</dbReference>
<dbReference type="RefSeq" id="WP_226755066.1">
    <property type="nucleotide sequence ID" value="NZ_JAJATW010000021.1"/>
</dbReference>
<protein>
    <submittedName>
        <fullName evidence="2">Retention module-containing protein</fullName>
    </submittedName>
</protein>
<dbReference type="GO" id="GO:0007156">
    <property type="term" value="P:homophilic cell adhesion via plasma membrane adhesion molecules"/>
    <property type="evidence" value="ECO:0007669"/>
    <property type="project" value="InterPro"/>
</dbReference>